<keyword evidence="2" id="KW-1185">Reference proteome</keyword>
<feature type="compositionally biased region" description="Polar residues" evidence="1">
    <location>
        <begin position="127"/>
        <end position="149"/>
    </location>
</feature>
<evidence type="ECO:0000313" key="2">
    <source>
        <dbReference type="Proteomes" id="UP000887574"/>
    </source>
</evidence>
<dbReference type="AlphaFoldDB" id="A0A915E113"/>
<reference evidence="3" key="1">
    <citation type="submission" date="2022-11" db="UniProtKB">
        <authorList>
            <consortium name="WormBaseParasite"/>
        </authorList>
    </citation>
    <scope>IDENTIFICATION</scope>
</reference>
<dbReference type="Proteomes" id="UP000887574">
    <property type="component" value="Unplaced"/>
</dbReference>
<evidence type="ECO:0000256" key="1">
    <source>
        <dbReference type="SAM" id="MobiDB-lite"/>
    </source>
</evidence>
<sequence>MEGFINLDAPSDGVPKFGRDGCSDNVTDVGVTGATDGNVVVSGTDGRSEFGIDVELCAGLCAKQTALSGCGIQGGFQASGALHSQAEARWVAAVALSPMMVSSALLFANRVSFPLLDSPAARSQSSFATGARTKSSSLPLSQVTTVQTTGRKKKTDAPNAQPGHNTRCTSSGIKMLSKKLQEDSRLI</sequence>
<protein>
    <submittedName>
        <fullName evidence="3">Uncharacterized protein</fullName>
    </submittedName>
</protein>
<feature type="compositionally biased region" description="Polar residues" evidence="1">
    <location>
        <begin position="162"/>
        <end position="172"/>
    </location>
</feature>
<dbReference type="WBParaSite" id="jg25552">
    <property type="protein sequence ID" value="jg25552"/>
    <property type="gene ID" value="jg25552"/>
</dbReference>
<organism evidence="2 3">
    <name type="scientific">Ditylenchus dipsaci</name>
    <dbReference type="NCBI Taxonomy" id="166011"/>
    <lineage>
        <taxon>Eukaryota</taxon>
        <taxon>Metazoa</taxon>
        <taxon>Ecdysozoa</taxon>
        <taxon>Nematoda</taxon>
        <taxon>Chromadorea</taxon>
        <taxon>Rhabditida</taxon>
        <taxon>Tylenchina</taxon>
        <taxon>Tylenchomorpha</taxon>
        <taxon>Sphaerularioidea</taxon>
        <taxon>Anguinidae</taxon>
        <taxon>Anguininae</taxon>
        <taxon>Ditylenchus</taxon>
    </lineage>
</organism>
<proteinExistence type="predicted"/>
<feature type="region of interest" description="Disordered" evidence="1">
    <location>
        <begin position="127"/>
        <end position="172"/>
    </location>
</feature>
<name>A0A915E113_9BILA</name>
<evidence type="ECO:0000313" key="3">
    <source>
        <dbReference type="WBParaSite" id="jg25552"/>
    </source>
</evidence>
<accession>A0A915E113</accession>